<dbReference type="PROSITE" id="PS50085">
    <property type="entry name" value="RAPGAP"/>
    <property type="match status" value="1"/>
</dbReference>
<comment type="caution">
    <text evidence="4">The sequence shown here is derived from an EMBL/GenBank/DDBJ whole genome shotgun (WGS) entry which is preliminary data.</text>
</comment>
<feature type="compositionally biased region" description="Pro residues" evidence="2">
    <location>
        <begin position="229"/>
        <end position="245"/>
    </location>
</feature>
<feature type="compositionally biased region" description="Polar residues" evidence="2">
    <location>
        <begin position="1331"/>
        <end position="1342"/>
    </location>
</feature>
<dbReference type="InterPro" id="IPR018515">
    <property type="entry name" value="Tuberin-type_domain"/>
</dbReference>
<feature type="region of interest" description="Disordered" evidence="2">
    <location>
        <begin position="1276"/>
        <end position="1342"/>
    </location>
</feature>
<keyword evidence="5" id="KW-1185">Reference proteome</keyword>
<dbReference type="InterPro" id="IPR035974">
    <property type="entry name" value="Rap/Ran-GAP_sf"/>
</dbReference>
<dbReference type="InterPro" id="IPR027107">
    <property type="entry name" value="Tuberin/Ral-act_asu"/>
</dbReference>
<dbReference type="InterPro" id="IPR024584">
    <property type="entry name" value="Tuberin_N"/>
</dbReference>
<feature type="region of interest" description="Disordered" evidence="2">
    <location>
        <begin position="839"/>
        <end position="873"/>
    </location>
</feature>
<dbReference type="Pfam" id="PF11864">
    <property type="entry name" value="DUF3384"/>
    <property type="match status" value="1"/>
</dbReference>
<evidence type="ECO:0000259" key="3">
    <source>
        <dbReference type="PROSITE" id="PS50085"/>
    </source>
</evidence>
<feature type="domain" description="Rap-GAP" evidence="3">
    <location>
        <begin position="1445"/>
        <end position="1761"/>
    </location>
</feature>
<dbReference type="Gene3D" id="3.40.50.11210">
    <property type="entry name" value="Rap/Ran-GAP"/>
    <property type="match status" value="1"/>
</dbReference>
<proteinExistence type="predicted"/>
<dbReference type="PANTHER" id="PTHR10063">
    <property type="entry name" value="TUBERIN"/>
    <property type="match status" value="1"/>
</dbReference>
<protein>
    <submittedName>
        <fullName evidence="4">Tuberous sclerosis 2-like protein</fullName>
    </submittedName>
</protein>
<evidence type="ECO:0000256" key="1">
    <source>
        <dbReference type="ARBA" id="ARBA00022468"/>
    </source>
</evidence>
<gene>
    <name evidence="4" type="primary">TSC2</name>
    <name evidence="4" type="ORF">HK105_203360</name>
</gene>
<accession>A0ABR4NBL2</accession>
<sequence>MSGTLERLKTTFSRRPAAAPTSSAGPSSGGPPSAPADDQVLSPTELATASGLPEPPGPAQADGDLSRILADLAVLASDGAGSGPTPDEVSVATSALAALAAHVRSFSVAHAVPELWPRIFPALSAPPPLRALALEVVVALLESHFDSCELLRLSFFKAVSGIDPPLAPLATTADSGAEAVESAVAESARRLRVLRALTRDGRNLRHLEHMLGRQLLSLVRNLSDAICAPPPQMPPPVPPKSPLPEPDAAVAADSDPTVVLQRLLAFTSNVIKFSSTHLRGSVLAQLLVQIAALVQQPAVALSAKSACLDCFDSLARYSIITDATMPSLVQSLCSAVANPQTASQAWSLFEMVKGSHHFLPATSHIFDAMSSDGADPDPIAASGWTSVVFGSLVLLRHLLTQGSDSTLDAVLPDSFVLQHLVVPLRHRLPVVTGKVLEVALALIDKHRSRFSGLEWELVVDIYSASTHLWLPPASSGPLSVHPSPSVHSTAQQLLLHSTLGTHIHSAYNETLLLASQAKYLHALIEMAPRLSFDMSLFLVDQTALVLQFCDDPETYVESVARLMDGVFFSVPRSPLAPEPIADPDALRSRTFGLFTNLHAWYTIAMQEQGSARQPLQQLFDRVLERFATESSQRVVALATRWILELCHDADLAELELLVDVLVRRAANVSSLRTARPIDLFNQHNGSRPPPPDDAKSPFQPAGLSTWHSVHAVNALILLFDRLTHNADPRLQPSSTVSVFRWITNIAHWVHAVPREARLAAWDFLGSLRANDQFRLSYVLPPEAAVAASPLGLDSETETDPDVLGDRARAGVRCEALRLYTFRSASSRLLDESPGTLLISPGPQSAASAPNSASGPTHSAVASPSTPPSAAVAPSTPATLVSRHAIVPIGAIIEAAIFMFKHEVHASVLHAALAHLTSMLENHSLLRGSHAQIQLLRVALIEPVSGHVLVPTLDPVPRKSDLHLAFLKLYAQLIPFKYLFAKTQQDEILSVICHCHSVWPSNAKFCLHVLTLALVEMPLSANKIVALVLERIIKTTSQSLAVANLEFLSSLARVPEVYADFNEMAYRNVFGIAVQYIRSSSSGTSSDAAVSSYVTELAFHVISLWFMNLKLSERLKFVPFIIHRLISSGSATTAQALALSGAQPAAAASPAGSGATPPAEPQINEHVELVLEMMAQNTFVDCWPKPSDASWSRGLAGSRNKATRTWIQGNALISVTSAKEPGWAELVVRRPTGVISFWIHLENVTQRINSVGQPDWLSQTLTMSPMFTLPQMQRRLSTVQTAGAESVRAGHPRGASHSRSVSVGSAKDIHSAVSEHTGPPAASGDVEWTPRDPSTSTELTSAQTTAQLAHSRLRRAKSISMTGPVLGAVSESQSPALAAAASATPATSSAALATPTASLVARIRDEHRAIDPSLIPMQFFRYPSASPSTFVSLRQLPDTDSVARAVSVLDRTPVIDLHKIGIVYVGPGQSTEQQILSNTSGSRTYTGFLHSLGRLFRLPGCRDVYTGGLDTSSEAVDGEFGLCSADDQRLAQVIFHATTLMPNRDYDPTCTAKKRHIGNDFVTIVWNEGGAFTHATIPGEFNFFFVLIEPLGRWATDAPLAAGASGNVVFVAGGQAVVSTAGLTQTAMDGGPLSPTADAPLSISTSGASAALSLSGSGASFTMGSSTSAGAGGGAAGSGVVDAYHGSLFRVSMLVRPDLPNIGQTAETAKLVTGASLSAYVRHVAIHANMLAQILAQRTSPNGFISNSRERLRQFKRLRDRLDTPPAGAAQADPLQPPGYASSFPPGDMSMSPAAASLGRLSTTE</sequence>
<feature type="region of interest" description="Disordered" evidence="2">
    <location>
        <begin position="1762"/>
        <end position="1804"/>
    </location>
</feature>
<evidence type="ECO:0000256" key="2">
    <source>
        <dbReference type="SAM" id="MobiDB-lite"/>
    </source>
</evidence>
<feature type="region of interest" description="Disordered" evidence="2">
    <location>
        <begin position="229"/>
        <end position="248"/>
    </location>
</feature>
<evidence type="ECO:0000313" key="4">
    <source>
        <dbReference type="EMBL" id="KAL2916928.1"/>
    </source>
</evidence>
<dbReference type="PANTHER" id="PTHR10063:SF0">
    <property type="entry name" value="TUBERIN"/>
    <property type="match status" value="1"/>
</dbReference>
<dbReference type="SUPFAM" id="SSF111347">
    <property type="entry name" value="Rap/Ran-GAP"/>
    <property type="match status" value="1"/>
</dbReference>
<feature type="region of interest" description="Disordered" evidence="2">
    <location>
        <begin position="1"/>
        <end position="63"/>
    </location>
</feature>
<dbReference type="Pfam" id="PF02145">
    <property type="entry name" value="Rap_GAP"/>
    <property type="match status" value="1"/>
</dbReference>
<dbReference type="Proteomes" id="UP001527925">
    <property type="component" value="Unassembled WGS sequence"/>
</dbReference>
<keyword evidence="1" id="KW-0343">GTPase activation</keyword>
<evidence type="ECO:0000313" key="5">
    <source>
        <dbReference type="Proteomes" id="UP001527925"/>
    </source>
</evidence>
<name>A0ABR4NBL2_9FUNG</name>
<feature type="region of interest" description="Disordered" evidence="2">
    <location>
        <begin position="679"/>
        <end position="700"/>
    </location>
</feature>
<reference evidence="4 5" key="1">
    <citation type="submission" date="2023-09" db="EMBL/GenBank/DDBJ databases">
        <title>Pangenome analysis of Batrachochytrium dendrobatidis and related Chytrids.</title>
        <authorList>
            <person name="Yacoub M.N."/>
            <person name="Stajich J.E."/>
            <person name="James T.Y."/>
        </authorList>
    </citation>
    <scope>NUCLEOTIDE SEQUENCE [LARGE SCALE GENOMIC DNA]</scope>
    <source>
        <strain evidence="4 5">JEL0888</strain>
    </source>
</reference>
<feature type="compositionally biased region" description="Low complexity" evidence="2">
    <location>
        <begin position="13"/>
        <end position="26"/>
    </location>
</feature>
<organism evidence="4 5">
    <name type="scientific">Polyrhizophydium stewartii</name>
    <dbReference type="NCBI Taxonomy" id="2732419"/>
    <lineage>
        <taxon>Eukaryota</taxon>
        <taxon>Fungi</taxon>
        <taxon>Fungi incertae sedis</taxon>
        <taxon>Chytridiomycota</taxon>
        <taxon>Chytridiomycota incertae sedis</taxon>
        <taxon>Chytridiomycetes</taxon>
        <taxon>Rhizophydiales</taxon>
        <taxon>Rhizophydiales incertae sedis</taxon>
        <taxon>Polyrhizophydium</taxon>
    </lineage>
</organism>
<dbReference type="InterPro" id="IPR000331">
    <property type="entry name" value="Rap/Ran_GAP_dom"/>
</dbReference>
<dbReference type="EMBL" id="JADGIZ020000013">
    <property type="protein sequence ID" value="KAL2916928.1"/>
    <property type="molecule type" value="Genomic_DNA"/>
</dbReference>
<dbReference type="Pfam" id="PF03542">
    <property type="entry name" value="Tuberin"/>
    <property type="match status" value="1"/>
</dbReference>